<feature type="domain" description="PA" evidence="4">
    <location>
        <begin position="20"/>
        <end position="77"/>
    </location>
</feature>
<evidence type="ECO:0000256" key="2">
    <source>
        <dbReference type="ARBA" id="ARBA00023180"/>
    </source>
</evidence>
<keyword evidence="3" id="KW-0472">Membrane</keyword>
<accession>A9UU48</accession>
<name>A9UU48_MONBE</name>
<dbReference type="Gene3D" id="3.50.30.30">
    <property type="match status" value="1"/>
</dbReference>
<dbReference type="PANTHER" id="PTHR22702">
    <property type="entry name" value="PROTEASE-ASSOCIATED DOMAIN-CONTAINING PROTEIN"/>
    <property type="match status" value="1"/>
</dbReference>
<evidence type="ECO:0000256" key="1">
    <source>
        <dbReference type="ARBA" id="ARBA00022729"/>
    </source>
</evidence>
<keyword evidence="2" id="KW-0325">Glycoprotein</keyword>
<dbReference type="PANTHER" id="PTHR22702:SF1">
    <property type="entry name" value="PROTEASE-ASSOCIATED DOMAIN-CONTAINING PROTEIN 1"/>
    <property type="match status" value="1"/>
</dbReference>
<keyword evidence="3" id="KW-0812">Transmembrane</keyword>
<dbReference type="AlphaFoldDB" id="A9UU48"/>
<reference evidence="5 6" key="1">
    <citation type="journal article" date="2008" name="Nature">
        <title>The genome of the choanoflagellate Monosiga brevicollis and the origin of metazoans.</title>
        <authorList>
            <consortium name="JGI Sequencing"/>
            <person name="King N."/>
            <person name="Westbrook M.J."/>
            <person name="Young S.L."/>
            <person name="Kuo A."/>
            <person name="Abedin M."/>
            <person name="Chapman J."/>
            <person name="Fairclough S."/>
            <person name="Hellsten U."/>
            <person name="Isogai Y."/>
            <person name="Letunic I."/>
            <person name="Marr M."/>
            <person name="Pincus D."/>
            <person name="Putnam N."/>
            <person name="Rokas A."/>
            <person name="Wright K.J."/>
            <person name="Zuzow R."/>
            <person name="Dirks W."/>
            <person name="Good M."/>
            <person name="Goodstein D."/>
            <person name="Lemons D."/>
            <person name="Li W."/>
            <person name="Lyons J.B."/>
            <person name="Morris A."/>
            <person name="Nichols S."/>
            <person name="Richter D.J."/>
            <person name="Salamov A."/>
            <person name="Bork P."/>
            <person name="Lim W.A."/>
            <person name="Manning G."/>
            <person name="Miller W.T."/>
            <person name="McGinnis W."/>
            <person name="Shapiro H."/>
            <person name="Tjian R."/>
            <person name="Grigoriev I.V."/>
            <person name="Rokhsar D."/>
        </authorList>
    </citation>
    <scope>NUCLEOTIDE SEQUENCE [LARGE SCALE GENOMIC DNA]</scope>
    <source>
        <strain evidence="6">MX1 / ATCC 50154</strain>
    </source>
</reference>
<keyword evidence="1" id="KW-0732">Signal</keyword>
<evidence type="ECO:0000256" key="3">
    <source>
        <dbReference type="SAM" id="Phobius"/>
    </source>
</evidence>
<dbReference type="Pfam" id="PF02225">
    <property type="entry name" value="PA"/>
    <property type="match status" value="1"/>
</dbReference>
<dbReference type="eggNOG" id="KOG3920">
    <property type="taxonomic scope" value="Eukaryota"/>
</dbReference>
<keyword evidence="6" id="KW-1185">Reference proteome</keyword>
<keyword evidence="3" id="KW-1133">Transmembrane helix</keyword>
<dbReference type="SUPFAM" id="SSF48403">
    <property type="entry name" value="Ankyrin repeat"/>
    <property type="match status" value="1"/>
</dbReference>
<dbReference type="EMBL" id="CH991545">
    <property type="protein sequence ID" value="EDQ91359.1"/>
    <property type="molecule type" value="Genomic_DNA"/>
</dbReference>
<proteinExistence type="predicted"/>
<organism evidence="5 6">
    <name type="scientific">Monosiga brevicollis</name>
    <name type="common">Choanoflagellate</name>
    <dbReference type="NCBI Taxonomy" id="81824"/>
    <lineage>
        <taxon>Eukaryota</taxon>
        <taxon>Choanoflagellata</taxon>
        <taxon>Craspedida</taxon>
        <taxon>Salpingoecidae</taxon>
        <taxon>Monosiga</taxon>
    </lineage>
</organism>
<sequence length="381" mass="41571">MLSCIHLCLSAPLPAALNSSCSFAEKAFRVQEAGALAAIIYDNDPHNDGHWIDMIVESLDYIVEIPTLFILGVDGYRLQMALGLNGMPIDMTIPVNASTVARHGKMMKFVGLVVLLALAVAVEGKHHCSCYLECCRSNDYYDCNTGWATLDNYTCNSQCTMSTCNKFADSLCSQIYSYSDDDINPITSTYVYESGCNDLDGLGAAIIAAIVIGCIFVFCAPIVICFCCGLACFAASRPRYVAANANPSDVDDNGTTPLYYAAQVDMEDEDGMVPVGLASANGHVACEKYILDALNRRRQGIKEAEYLAKRAPQKHNPTGRQTPDHHTKAEIQRQEQEVLKALDDLQLSAGQLSLEPVVAKPKSERRTALSPRPMVSQLNRM</sequence>
<dbReference type="InterPro" id="IPR003137">
    <property type="entry name" value="PA_domain"/>
</dbReference>
<evidence type="ECO:0000313" key="6">
    <source>
        <dbReference type="Proteomes" id="UP000001357"/>
    </source>
</evidence>
<evidence type="ECO:0000313" key="5">
    <source>
        <dbReference type="EMBL" id="EDQ91359.1"/>
    </source>
</evidence>
<dbReference type="RefSeq" id="XP_001743781.1">
    <property type="nucleotide sequence ID" value="XM_001743729.1"/>
</dbReference>
<feature type="transmembrane region" description="Helical" evidence="3">
    <location>
        <begin position="202"/>
        <end position="235"/>
    </location>
</feature>
<dbReference type="Proteomes" id="UP000001357">
    <property type="component" value="Unassembled WGS sequence"/>
</dbReference>
<dbReference type="InterPro" id="IPR036770">
    <property type="entry name" value="Ankyrin_rpt-contain_sf"/>
</dbReference>
<gene>
    <name evidence="5" type="ORF">MONBRDRAFT_36257</name>
</gene>
<dbReference type="InParanoid" id="A9UU48"/>
<dbReference type="Gene3D" id="1.25.40.20">
    <property type="entry name" value="Ankyrin repeat-containing domain"/>
    <property type="match status" value="1"/>
</dbReference>
<protein>
    <recommendedName>
        <fullName evidence="4">PA domain-containing protein</fullName>
    </recommendedName>
</protein>
<dbReference type="GeneID" id="5889228"/>
<evidence type="ECO:0000259" key="4">
    <source>
        <dbReference type="Pfam" id="PF02225"/>
    </source>
</evidence>
<dbReference type="KEGG" id="mbr:MONBRDRAFT_36257"/>